<dbReference type="EMBL" id="CP090958">
    <property type="protein sequence ID" value="WGW14008.1"/>
    <property type="molecule type" value="Genomic_DNA"/>
</dbReference>
<dbReference type="EC" id="5.6.2.3" evidence="6"/>
<dbReference type="SUPFAM" id="SSF52540">
    <property type="entry name" value="P-loop containing nucleoside triphosphate hydrolases"/>
    <property type="match status" value="1"/>
</dbReference>
<dbReference type="InterPro" id="IPR027417">
    <property type="entry name" value="P-loop_NTPase"/>
</dbReference>
<dbReference type="InterPro" id="IPR014001">
    <property type="entry name" value="Helicase_ATP-bd"/>
</dbReference>
<comment type="similarity">
    <text evidence="5">Belongs to the helicase family. DinG subfamily.</text>
</comment>
<dbReference type="PANTHER" id="PTHR11472:SF34">
    <property type="entry name" value="REGULATOR OF TELOMERE ELONGATION HELICASE 1"/>
    <property type="match status" value="1"/>
</dbReference>
<evidence type="ECO:0000259" key="9">
    <source>
        <dbReference type="PROSITE" id="PS51193"/>
    </source>
</evidence>
<dbReference type="PROSITE" id="PS51193">
    <property type="entry name" value="HELICASE_ATP_BIND_2"/>
    <property type="match status" value="1"/>
</dbReference>
<sequence length="652" mass="68435">MLSVAVEAVNGTRRPGQEQMADAVADALRSGKHLLVQAGTGTGKSLAYLVPAIEHALATSTPVVISTATLALQSQIVARDLPRLVKALKGKVSRPPNIALVKGRRNYLCQHKLDGGYPDDSAGMLFDLGADISPHVPPAAGAAGSSKLGEEVKRLREWAAETETGDRDELVPGVSERAWSQVSVNAFDCLGAAKCPVADACFSERSRALAADADVVVTNHALLAIDSFGEPNILPEHDSVIIDEAHELMDRVTSALAGRLTSAMVGTAASSVRKNTAASAGQLDRAAEQLTEALAESPAGLLRRGLPDELGMAVTAVRDAARAALADTSGESKETANAGRQVTRARLQEVFELGERVLERTEYDVVWVERSTFRDQETVSLHIAPLSVAAKMRAGLFAERTVVATSATLTLGGTFDAVAGSLGLLGDGAPAWQGLDVGSPFDYPRQGILYVAKHLAPPGRSGMNEDVLSEIAELINASGGGALGLFSSRRAAEAAAAEMRTRVEVPIMCQGEDATPTLVRRFAASRSACLFGTLSLWQGVDVPGDSCRLVIIDRIPFPRPDDPLSSARTEAAASRGANGFMTVAATHAAIRLAQGAGRLIRTSTDRGVVAILDSRLATARYGGFLRASLPQLWATTDPEIVRGALTRLDAPG</sequence>
<dbReference type="Proteomes" id="UP001209083">
    <property type="component" value="Chromosome"/>
</dbReference>
<keyword evidence="3 10" id="KW-0378">Hydrolase</keyword>
<dbReference type="InterPro" id="IPR006555">
    <property type="entry name" value="ATP-dep_Helicase_C"/>
</dbReference>
<dbReference type="SMART" id="SM00491">
    <property type="entry name" value="HELICc2"/>
    <property type="match status" value="1"/>
</dbReference>
<comment type="catalytic activity">
    <reaction evidence="7">
        <text>ATP + H2O = ADP + phosphate + H(+)</text>
        <dbReference type="Rhea" id="RHEA:13065"/>
        <dbReference type="ChEBI" id="CHEBI:15377"/>
        <dbReference type="ChEBI" id="CHEBI:15378"/>
        <dbReference type="ChEBI" id="CHEBI:30616"/>
        <dbReference type="ChEBI" id="CHEBI:43474"/>
        <dbReference type="ChEBI" id="CHEBI:456216"/>
        <dbReference type="EC" id="5.6.2.3"/>
    </reaction>
</comment>
<reference evidence="10 11" key="1">
    <citation type="submission" date="2023-05" db="EMBL/GenBank/DDBJ databases">
        <title>Lithophilousrod everest ZFBP1038 complete genpme.</title>
        <authorList>
            <person name="Tian M."/>
        </authorList>
    </citation>
    <scope>NUCLEOTIDE SEQUENCE [LARGE SCALE GENOMIC DNA]</scope>
    <source>
        <strain evidence="10 11">ZFBP1038</strain>
    </source>
</reference>
<dbReference type="RefSeq" id="WP_349640827.1">
    <property type="nucleotide sequence ID" value="NZ_CP090958.1"/>
</dbReference>
<evidence type="ECO:0000256" key="2">
    <source>
        <dbReference type="ARBA" id="ARBA00022741"/>
    </source>
</evidence>
<gene>
    <name evidence="10" type="ORF">LWF01_05040</name>
</gene>
<proteinExistence type="inferred from homology"/>
<evidence type="ECO:0000313" key="10">
    <source>
        <dbReference type="EMBL" id="WGW14008.1"/>
    </source>
</evidence>
<evidence type="ECO:0000313" key="11">
    <source>
        <dbReference type="Proteomes" id="UP001209083"/>
    </source>
</evidence>
<dbReference type="GO" id="GO:0016787">
    <property type="term" value="F:hydrolase activity"/>
    <property type="evidence" value="ECO:0007669"/>
    <property type="project" value="UniProtKB-KW"/>
</dbReference>
<dbReference type="Pfam" id="PF00270">
    <property type="entry name" value="DEAD"/>
    <property type="match status" value="1"/>
</dbReference>
<dbReference type="InterPro" id="IPR014013">
    <property type="entry name" value="Helic_SF1/SF2_ATP-bd_DinG/Rad3"/>
</dbReference>
<evidence type="ECO:0000256" key="4">
    <source>
        <dbReference type="ARBA" id="ARBA00022840"/>
    </source>
</evidence>
<keyword evidence="11" id="KW-1185">Reference proteome</keyword>
<comment type="cofactor">
    <cofactor evidence="1">
        <name>[4Fe-4S] cluster</name>
        <dbReference type="ChEBI" id="CHEBI:49883"/>
    </cofactor>
</comment>
<dbReference type="PROSITE" id="PS51192">
    <property type="entry name" value="HELICASE_ATP_BIND_1"/>
    <property type="match status" value="1"/>
</dbReference>
<evidence type="ECO:0000256" key="7">
    <source>
        <dbReference type="ARBA" id="ARBA00048954"/>
    </source>
</evidence>
<evidence type="ECO:0000256" key="1">
    <source>
        <dbReference type="ARBA" id="ARBA00001966"/>
    </source>
</evidence>
<feature type="domain" description="Helicase ATP-binding" evidence="9">
    <location>
        <begin position="3"/>
        <end position="305"/>
    </location>
</feature>
<protein>
    <recommendedName>
        <fullName evidence="6">DNA 5'-3' helicase</fullName>
        <ecNumber evidence="6">5.6.2.3</ecNumber>
    </recommendedName>
</protein>
<dbReference type="Gene3D" id="3.40.50.300">
    <property type="entry name" value="P-loop containing nucleotide triphosphate hydrolases"/>
    <property type="match status" value="2"/>
</dbReference>
<name>A0ABY8QYD3_9MICO</name>
<keyword evidence="4" id="KW-0067">ATP-binding</keyword>
<evidence type="ECO:0000256" key="3">
    <source>
        <dbReference type="ARBA" id="ARBA00022801"/>
    </source>
</evidence>
<dbReference type="SMART" id="SM00487">
    <property type="entry name" value="DEXDc"/>
    <property type="match status" value="1"/>
</dbReference>
<feature type="domain" description="Helicase ATP-binding" evidence="8">
    <location>
        <begin position="25"/>
        <end position="286"/>
    </location>
</feature>
<keyword evidence="2" id="KW-0547">Nucleotide-binding</keyword>
<evidence type="ECO:0000256" key="5">
    <source>
        <dbReference type="ARBA" id="ARBA00038058"/>
    </source>
</evidence>
<organism evidence="10 11">
    <name type="scientific">Saxibacter everestensis</name>
    <dbReference type="NCBI Taxonomy" id="2909229"/>
    <lineage>
        <taxon>Bacteria</taxon>
        <taxon>Bacillati</taxon>
        <taxon>Actinomycetota</taxon>
        <taxon>Actinomycetes</taxon>
        <taxon>Micrococcales</taxon>
        <taxon>Brevibacteriaceae</taxon>
        <taxon>Saxibacter</taxon>
    </lineage>
</organism>
<keyword evidence="10" id="KW-0347">Helicase</keyword>
<evidence type="ECO:0000259" key="8">
    <source>
        <dbReference type="PROSITE" id="PS51192"/>
    </source>
</evidence>
<dbReference type="PANTHER" id="PTHR11472">
    <property type="entry name" value="DNA REPAIR DEAD HELICASE RAD3/XP-D SUBFAMILY MEMBER"/>
    <property type="match status" value="1"/>
</dbReference>
<dbReference type="GO" id="GO:0003678">
    <property type="term" value="F:DNA helicase activity"/>
    <property type="evidence" value="ECO:0007669"/>
    <property type="project" value="UniProtKB-EC"/>
</dbReference>
<dbReference type="Pfam" id="PF13307">
    <property type="entry name" value="Helicase_C_2"/>
    <property type="match status" value="1"/>
</dbReference>
<accession>A0ABY8QYD3</accession>
<dbReference type="InterPro" id="IPR011545">
    <property type="entry name" value="DEAD/DEAH_box_helicase_dom"/>
</dbReference>
<evidence type="ECO:0000256" key="6">
    <source>
        <dbReference type="ARBA" id="ARBA00044969"/>
    </source>
</evidence>
<dbReference type="InterPro" id="IPR045028">
    <property type="entry name" value="DinG/Rad3-like"/>
</dbReference>